<dbReference type="Proteomes" id="UP001234297">
    <property type="component" value="Chromosome 5"/>
</dbReference>
<reference evidence="1 2" key="1">
    <citation type="journal article" date="2022" name="Hortic Res">
        <title>A haplotype resolved chromosomal level avocado genome allows analysis of novel avocado genes.</title>
        <authorList>
            <person name="Nath O."/>
            <person name="Fletcher S.J."/>
            <person name="Hayward A."/>
            <person name="Shaw L.M."/>
            <person name="Masouleh A.K."/>
            <person name="Furtado A."/>
            <person name="Henry R.J."/>
            <person name="Mitter N."/>
        </authorList>
    </citation>
    <scope>NUCLEOTIDE SEQUENCE [LARGE SCALE GENOMIC DNA]</scope>
    <source>
        <strain evidence="2">cv. Hass</strain>
    </source>
</reference>
<organism evidence="1 2">
    <name type="scientific">Persea americana</name>
    <name type="common">Avocado</name>
    <dbReference type="NCBI Taxonomy" id="3435"/>
    <lineage>
        <taxon>Eukaryota</taxon>
        <taxon>Viridiplantae</taxon>
        <taxon>Streptophyta</taxon>
        <taxon>Embryophyta</taxon>
        <taxon>Tracheophyta</taxon>
        <taxon>Spermatophyta</taxon>
        <taxon>Magnoliopsida</taxon>
        <taxon>Magnoliidae</taxon>
        <taxon>Laurales</taxon>
        <taxon>Lauraceae</taxon>
        <taxon>Persea</taxon>
    </lineage>
</organism>
<protein>
    <submittedName>
        <fullName evidence="1">Uncharacterized protein</fullName>
    </submittedName>
</protein>
<sequence>MPINRVAVGAAQLQGLGGLDIVYYSGMKMMRISGLFVLAILLAFLATSSLALKADVNFIKTGDGGVMMEREPCCKYCFCSRSNPPQCRCVDITSYCHSSCKDCICTRSLPPQCRCTDVLSSCHKRCTAVDYGN</sequence>
<gene>
    <name evidence="1" type="ORF">MRB53_017659</name>
</gene>
<name>A0ACC2M5R5_PERAE</name>
<evidence type="ECO:0000313" key="2">
    <source>
        <dbReference type="Proteomes" id="UP001234297"/>
    </source>
</evidence>
<proteinExistence type="predicted"/>
<comment type="caution">
    <text evidence="1">The sequence shown here is derived from an EMBL/GenBank/DDBJ whole genome shotgun (WGS) entry which is preliminary data.</text>
</comment>
<keyword evidence="2" id="KW-1185">Reference proteome</keyword>
<dbReference type="EMBL" id="CM056813">
    <property type="protein sequence ID" value="KAJ8640965.1"/>
    <property type="molecule type" value="Genomic_DNA"/>
</dbReference>
<evidence type="ECO:0000313" key="1">
    <source>
        <dbReference type="EMBL" id="KAJ8640965.1"/>
    </source>
</evidence>
<accession>A0ACC2M5R5</accession>